<dbReference type="AlphaFoldDB" id="M2WF23"/>
<evidence type="ECO:0000313" key="3">
    <source>
        <dbReference type="EMBL" id="EME37142.1"/>
    </source>
</evidence>
<dbReference type="PROSITE" id="PS51257">
    <property type="entry name" value="PROKAR_LIPOPROTEIN"/>
    <property type="match status" value="1"/>
</dbReference>
<feature type="signal peptide" evidence="2">
    <location>
        <begin position="1"/>
        <end position="26"/>
    </location>
</feature>
<name>M2WF23_9MICC</name>
<proteinExistence type="predicted"/>
<feature type="region of interest" description="Disordered" evidence="1">
    <location>
        <begin position="29"/>
        <end position="124"/>
    </location>
</feature>
<evidence type="ECO:0000256" key="2">
    <source>
        <dbReference type="SAM" id="SignalP"/>
    </source>
</evidence>
<evidence type="ECO:0000313" key="4">
    <source>
        <dbReference type="Proteomes" id="UP000009877"/>
    </source>
</evidence>
<dbReference type="RefSeq" id="WP_006214063.1">
    <property type="nucleotide sequence ID" value="NZ_ANHZ02000005.1"/>
</dbReference>
<dbReference type="Proteomes" id="UP000009877">
    <property type="component" value="Unassembled WGS sequence"/>
</dbReference>
<dbReference type="STRING" id="71999.KPaMU14_11880"/>
<reference evidence="3 4" key="1">
    <citation type="journal article" date="2014" name="Genome Announc.">
        <title>Draft Genome Sequence of Kocuria palustris PEL.</title>
        <authorList>
            <person name="Sharma G."/>
            <person name="Khatri I."/>
            <person name="Subramanian S."/>
        </authorList>
    </citation>
    <scope>NUCLEOTIDE SEQUENCE [LARGE SCALE GENOMIC DNA]</scope>
    <source>
        <strain evidence="3 4">PEL</strain>
    </source>
</reference>
<protein>
    <submittedName>
        <fullName evidence="3">Uncharacterized protein</fullName>
    </submittedName>
</protein>
<dbReference type="EMBL" id="ANHZ02000005">
    <property type="protein sequence ID" value="EME37142.1"/>
    <property type="molecule type" value="Genomic_DNA"/>
</dbReference>
<keyword evidence="4" id="KW-1185">Reference proteome</keyword>
<accession>M2WF23</accession>
<feature type="chain" id="PRO_5039243566" evidence="2">
    <location>
        <begin position="27"/>
        <end position="320"/>
    </location>
</feature>
<evidence type="ECO:0000256" key="1">
    <source>
        <dbReference type="SAM" id="MobiDB-lite"/>
    </source>
</evidence>
<gene>
    <name evidence="3" type="ORF">C884_02056</name>
</gene>
<keyword evidence="2" id="KW-0732">Signal</keyword>
<comment type="caution">
    <text evidence="3">The sequence shown here is derived from an EMBL/GenBank/DDBJ whole genome shotgun (WGS) entry which is preliminary data.</text>
</comment>
<organism evidence="3 4">
    <name type="scientific">Kocuria palustris PEL</name>
    <dbReference type="NCBI Taxonomy" id="1236550"/>
    <lineage>
        <taxon>Bacteria</taxon>
        <taxon>Bacillati</taxon>
        <taxon>Actinomycetota</taxon>
        <taxon>Actinomycetes</taxon>
        <taxon>Micrococcales</taxon>
        <taxon>Micrococcaceae</taxon>
        <taxon>Kocuria</taxon>
    </lineage>
</organism>
<sequence length="320" mass="33481">MSTNRTLRTPLTVGMLAVTAAFGLSACVPTEEPAVEETEATQPAETETEQSAETERPSEESSDSGQDSSEAPSEDADDSAASTDAKGAPTDGDDAEASGKATEDSDSSDSKASGDTVDAGAMNGEPIEVIEGEGGGTVEIPEHDEPLVVVFENTSEDEYSYVYGSADKGQTLSGVETDESATFLLDPYGSSGGLASNTSSWDMEAEEGDTYTLSFYEMDALPEAGDGDTIEADGSGVFRWNSEEDAYMGVEHDGESNFIVHGESPTDDGTGTQYVFNEIGAVTGGLEIEEGEYIIAVDADGKWSFTPMTEEEYESASSDS</sequence>